<comment type="caution">
    <text evidence="6">The sequence shown here is derived from an EMBL/GenBank/DDBJ whole genome shotgun (WGS) entry which is preliminary data.</text>
</comment>
<dbReference type="EMBL" id="QJKI01000020">
    <property type="protein sequence ID" value="PXX76954.1"/>
    <property type="molecule type" value="Genomic_DNA"/>
</dbReference>
<dbReference type="AlphaFoldDB" id="A0A318KFN1"/>
<keyword evidence="7" id="KW-1185">Reference proteome</keyword>
<name>A0A318KFN1_9NEIS</name>
<evidence type="ECO:0000313" key="7">
    <source>
        <dbReference type="Proteomes" id="UP000247555"/>
    </source>
</evidence>
<evidence type="ECO:0000256" key="2">
    <source>
        <dbReference type="ARBA" id="ARBA00022692"/>
    </source>
</evidence>
<keyword evidence="2 5" id="KW-0812">Transmembrane</keyword>
<organism evidence="6 7">
    <name type="scientific">Rivihabitans pingtungensis</name>
    <dbReference type="NCBI Taxonomy" id="1054498"/>
    <lineage>
        <taxon>Bacteria</taxon>
        <taxon>Pseudomonadati</taxon>
        <taxon>Pseudomonadota</taxon>
        <taxon>Betaproteobacteria</taxon>
        <taxon>Neisseriales</taxon>
        <taxon>Aquaspirillaceae</taxon>
        <taxon>Rivihabitans</taxon>
    </lineage>
</organism>
<dbReference type="InterPro" id="IPR052719">
    <property type="entry name" value="CvpA-like"/>
</dbReference>
<evidence type="ECO:0000313" key="6">
    <source>
        <dbReference type="EMBL" id="PXX76954.1"/>
    </source>
</evidence>
<keyword evidence="4 5" id="KW-0472">Membrane</keyword>
<evidence type="ECO:0000256" key="3">
    <source>
        <dbReference type="ARBA" id="ARBA00022989"/>
    </source>
</evidence>
<dbReference type="GO" id="GO:0009403">
    <property type="term" value="P:toxin biosynthetic process"/>
    <property type="evidence" value="ECO:0007669"/>
    <property type="project" value="InterPro"/>
</dbReference>
<protein>
    <submittedName>
        <fullName evidence="6">Membrane protein required for colicin V production</fullName>
    </submittedName>
</protein>
<evidence type="ECO:0000256" key="4">
    <source>
        <dbReference type="ARBA" id="ARBA00023136"/>
    </source>
</evidence>
<feature type="transmembrane region" description="Helical" evidence="5">
    <location>
        <begin position="63"/>
        <end position="81"/>
    </location>
</feature>
<dbReference type="Pfam" id="PF02674">
    <property type="entry name" value="Colicin_V"/>
    <property type="match status" value="1"/>
</dbReference>
<evidence type="ECO:0000256" key="5">
    <source>
        <dbReference type="SAM" id="Phobius"/>
    </source>
</evidence>
<dbReference type="Proteomes" id="UP000247555">
    <property type="component" value="Unassembled WGS sequence"/>
</dbReference>
<dbReference type="OrthoDB" id="9810601at2"/>
<reference evidence="6 7" key="1">
    <citation type="submission" date="2018-05" db="EMBL/GenBank/DDBJ databases">
        <title>Genomic Encyclopedia of Type Strains, Phase IV (KMG-IV): sequencing the most valuable type-strain genomes for metagenomic binning, comparative biology and taxonomic classification.</title>
        <authorList>
            <person name="Goeker M."/>
        </authorList>
    </citation>
    <scope>NUCLEOTIDE SEQUENCE [LARGE SCALE GENOMIC DNA]</scope>
    <source>
        <strain evidence="6 7">DSM 29661</strain>
    </source>
</reference>
<accession>A0A318KFN1</accession>
<dbReference type="PANTHER" id="PTHR36926">
    <property type="entry name" value="COLICIN V PRODUCTION PROTEIN"/>
    <property type="match status" value="1"/>
</dbReference>
<dbReference type="InterPro" id="IPR003825">
    <property type="entry name" value="Colicin-V_CvpA"/>
</dbReference>
<keyword evidence="3 5" id="KW-1133">Transmembrane helix</keyword>
<dbReference type="GO" id="GO:0016020">
    <property type="term" value="C:membrane"/>
    <property type="evidence" value="ECO:0007669"/>
    <property type="project" value="UniProtKB-SubCell"/>
</dbReference>
<gene>
    <name evidence="6" type="ORF">DFR34_12013</name>
</gene>
<proteinExistence type="predicted"/>
<comment type="subcellular location">
    <subcellularLocation>
        <location evidence="1">Membrane</location>
        <topology evidence="1">Multi-pass membrane protein</topology>
    </subcellularLocation>
</comment>
<sequence>MNTLDWVLLAILLLSALYGLRRGLVAEVLILAGWLGSFLLARMAAGTVGQLLPLGESAEGPRWLAGFVLTMLAGWLGFFLLRQVIGGMLSVAGLSGVDRVLGMGFGLVRGALLLTVLTLLVGLTDLPQHTLWQHSAVARPLERLALTARAWLPADIAARVHFAQADDAAPLSGWVSPQVSDMVQPAMPASPPTMANPGRR</sequence>
<dbReference type="RefSeq" id="WP_110391560.1">
    <property type="nucleotide sequence ID" value="NZ_QJKI01000020.1"/>
</dbReference>
<evidence type="ECO:0000256" key="1">
    <source>
        <dbReference type="ARBA" id="ARBA00004141"/>
    </source>
</evidence>
<feature type="transmembrane region" description="Helical" evidence="5">
    <location>
        <begin position="31"/>
        <end position="51"/>
    </location>
</feature>
<feature type="transmembrane region" description="Helical" evidence="5">
    <location>
        <begin position="101"/>
        <end position="123"/>
    </location>
</feature>
<dbReference type="PANTHER" id="PTHR36926:SF1">
    <property type="entry name" value="COLICIN V PRODUCTION PROTEIN"/>
    <property type="match status" value="1"/>
</dbReference>